<dbReference type="Proteomes" id="UP000317093">
    <property type="component" value="Chromosome"/>
</dbReference>
<feature type="transmembrane region" description="Helical" evidence="1">
    <location>
        <begin position="20"/>
        <end position="38"/>
    </location>
</feature>
<proteinExistence type="predicted"/>
<dbReference type="PANTHER" id="PTHR30093:SF2">
    <property type="entry name" value="TYPE II SECRETION SYSTEM PROTEIN H"/>
    <property type="match status" value="1"/>
</dbReference>
<dbReference type="Pfam" id="PF07596">
    <property type="entry name" value="SBP_bac_10"/>
    <property type="match status" value="1"/>
</dbReference>
<dbReference type="EMBL" id="CP036279">
    <property type="protein sequence ID" value="QDU61616.1"/>
    <property type="molecule type" value="Genomic_DNA"/>
</dbReference>
<dbReference type="SUPFAM" id="SSF54523">
    <property type="entry name" value="Pili subunits"/>
    <property type="match status" value="1"/>
</dbReference>
<dbReference type="InterPro" id="IPR027558">
    <property type="entry name" value="Pre_pil_HX9DG_C"/>
</dbReference>
<organism evidence="3 4">
    <name type="scientific">Kolteria novifilia</name>
    <dbReference type="NCBI Taxonomy" id="2527975"/>
    <lineage>
        <taxon>Bacteria</taxon>
        <taxon>Pseudomonadati</taxon>
        <taxon>Planctomycetota</taxon>
        <taxon>Planctomycetia</taxon>
        <taxon>Kolteriales</taxon>
        <taxon>Kolteriaceae</taxon>
        <taxon>Kolteria</taxon>
    </lineage>
</organism>
<dbReference type="NCBIfam" id="TIGR04294">
    <property type="entry name" value="pre_pil_HX9DG"/>
    <property type="match status" value="1"/>
</dbReference>
<dbReference type="Gene3D" id="3.30.700.10">
    <property type="entry name" value="Glycoprotein, Type 4 Pilin"/>
    <property type="match status" value="1"/>
</dbReference>
<dbReference type="PANTHER" id="PTHR30093">
    <property type="entry name" value="GENERAL SECRETION PATHWAY PROTEIN G"/>
    <property type="match status" value="1"/>
</dbReference>
<evidence type="ECO:0000313" key="4">
    <source>
        <dbReference type="Proteomes" id="UP000317093"/>
    </source>
</evidence>
<keyword evidence="4" id="KW-1185">Reference proteome</keyword>
<dbReference type="InterPro" id="IPR045584">
    <property type="entry name" value="Pilin-like"/>
</dbReference>
<evidence type="ECO:0000256" key="1">
    <source>
        <dbReference type="SAM" id="Phobius"/>
    </source>
</evidence>
<dbReference type="InterPro" id="IPR011453">
    <property type="entry name" value="DUF1559"/>
</dbReference>
<sequence>MRTNRGRSRERRRAFTLVELLVVIAIIGILVSLLLPAVQQARESARMTSCHRNLRELGIAIHQFHDARGGFPPATLGDGKLTFWAVILPYIDQQSMYDRLEIHAPGAAANPIFAGTVGSDVVAAAQRNQEILSRGKGTLGLYVCPTRRRAGSVNSKNVSVGDYAIVDWTDSTDGRTTWHFHWEPEEHSGVLQVARAAVDLDGNGRDDNLEAPSMSRPMLRTTVGWQPRTNAAYVTDGLSKTAVLAEKYVSQDIMGTARDCCHSGGDLDANDLPGRDGYIYWNRANGPGAYGSHWISGPTYNRPLATTTRDPRIGILGPALGSWHSGVVNFLMGDGSIRPLSVTVSTSIVSNLGNARDGSIVELP</sequence>
<dbReference type="KEGG" id="knv:Pan216_24770"/>
<evidence type="ECO:0000259" key="2">
    <source>
        <dbReference type="Pfam" id="PF07596"/>
    </source>
</evidence>
<dbReference type="Pfam" id="PF07963">
    <property type="entry name" value="N_methyl"/>
    <property type="match status" value="1"/>
</dbReference>
<dbReference type="InterPro" id="IPR012902">
    <property type="entry name" value="N_methyl_site"/>
</dbReference>
<accession>A0A518B3W7</accession>
<dbReference type="RefSeq" id="WP_145263888.1">
    <property type="nucleotide sequence ID" value="NZ_CP036279.1"/>
</dbReference>
<dbReference type="OrthoDB" id="252302at2"/>
<keyword evidence="1" id="KW-0812">Transmembrane</keyword>
<feature type="domain" description="DUF1559" evidence="2">
    <location>
        <begin position="39"/>
        <end position="341"/>
    </location>
</feature>
<keyword evidence="1" id="KW-0472">Membrane</keyword>
<reference evidence="3 4" key="1">
    <citation type="submission" date="2019-02" db="EMBL/GenBank/DDBJ databases">
        <title>Deep-cultivation of Planctomycetes and their phenomic and genomic characterization uncovers novel biology.</title>
        <authorList>
            <person name="Wiegand S."/>
            <person name="Jogler M."/>
            <person name="Boedeker C."/>
            <person name="Pinto D."/>
            <person name="Vollmers J."/>
            <person name="Rivas-Marin E."/>
            <person name="Kohn T."/>
            <person name="Peeters S.H."/>
            <person name="Heuer A."/>
            <person name="Rast P."/>
            <person name="Oberbeckmann S."/>
            <person name="Bunk B."/>
            <person name="Jeske O."/>
            <person name="Meyerdierks A."/>
            <person name="Storesund J.E."/>
            <person name="Kallscheuer N."/>
            <person name="Luecker S."/>
            <person name="Lage O.M."/>
            <person name="Pohl T."/>
            <person name="Merkel B.J."/>
            <person name="Hornburger P."/>
            <person name="Mueller R.-W."/>
            <person name="Bruemmer F."/>
            <person name="Labrenz M."/>
            <person name="Spormann A.M."/>
            <person name="Op den Camp H."/>
            <person name="Overmann J."/>
            <person name="Amann R."/>
            <person name="Jetten M.S.M."/>
            <person name="Mascher T."/>
            <person name="Medema M.H."/>
            <person name="Devos D.P."/>
            <person name="Kaster A.-K."/>
            <person name="Ovreas L."/>
            <person name="Rohde M."/>
            <person name="Galperin M.Y."/>
            <person name="Jogler C."/>
        </authorList>
    </citation>
    <scope>NUCLEOTIDE SEQUENCE [LARGE SCALE GENOMIC DNA]</scope>
    <source>
        <strain evidence="3 4">Pan216</strain>
    </source>
</reference>
<name>A0A518B3W7_9BACT</name>
<dbReference type="AlphaFoldDB" id="A0A518B3W7"/>
<keyword evidence="1" id="KW-1133">Transmembrane helix</keyword>
<protein>
    <submittedName>
        <fullName evidence="3">Putative major pilin subunit</fullName>
    </submittedName>
</protein>
<dbReference type="NCBIfam" id="TIGR02532">
    <property type="entry name" value="IV_pilin_GFxxxE"/>
    <property type="match status" value="1"/>
</dbReference>
<evidence type="ECO:0000313" key="3">
    <source>
        <dbReference type="EMBL" id="QDU61616.1"/>
    </source>
</evidence>
<gene>
    <name evidence="3" type="ORF">Pan216_24770</name>
</gene>